<evidence type="ECO:0000256" key="1">
    <source>
        <dbReference type="PIRSR" id="PIRSR640198-1"/>
    </source>
</evidence>
<sequence>MDTDGILRGTPYLIEQDSDSQRAFLRHRDKSLGLRERATRLETAIRRQAKGVMKPFLRATRTDLVAESNVIEGYFWTKDEVREVILKNAELLDAPTRNLVESVKSDARVYEVLGLYKAHEIAEEWLTSYAPPTAAEVRELHRLILGDTYIAGRYKTGPNEIEGSNLQTAEPMDVGRLMLNLSDWWRAGSEDPVLTATVVHAWLVHIHPFMDGNGRLARVIANLELARNSYPPLVLRAQSDRAEYYAALAESDEGNILPLYKLFVRVMQRQVRLMSSPSYVDDLIEEPESRGVVDFPVLSVVSLT</sequence>
<dbReference type="EMBL" id="JACHBS010000001">
    <property type="protein sequence ID" value="MBB5617130.1"/>
    <property type="molecule type" value="Genomic_DNA"/>
</dbReference>
<proteinExistence type="predicted"/>
<gene>
    <name evidence="4" type="ORF">BJ959_000626</name>
</gene>
<evidence type="ECO:0000313" key="5">
    <source>
        <dbReference type="Proteomes" id="UP000552883"/>
    </source>
</evidence>
<dbReference type="Gene3D" id="1.10.3290.10">
    <property type="entry name" value="Fido-like domain"/>
    <property type="match status" value="1"/>
</dbReference>
<dbReference type="InterPro" id="IPR040198">
    <property type="entry name" value="Fido_containing"/>
</dbReference>
<accession>A0A840X418</accession>
<evidence type="ECO:0000259" key="3">
    <source>
        <dbReference type="PROSITE" id="PS51459"/>
    </source>
</evidence>
<dbReference type="Pfam" id="PF02661">
    <property type="entry name" value="Fic"/>
    <property type="match status" value="1"/>
</dbReference>
<dbReference type="AlphaFoldDB" id="A0A840X418"/>
<feature type="active site" evidence="1">
    <location>
        <position position="207"/>
    </location>
</feature>
<dbReference type="Proteomes" id="UP000552883">
    <property type="component" value="Unassembled WGS sequence"/>
</dbReference>
<dbReference type="RefSeq" id="WP_165879076.1">
    <property type="nucleotide sequence ID" value="NZ_BAAANZ010000034.1"/>
</dbReference>
<name>A0A840X418_9MICO</name>
<keyword evidence="2" id="KW-0547">Nucleotide-binding</keyword>
<feature type="binding site" evidence="2">
    <location>
        <begin position="211"/>
        <end position="218"/>
    </location>
    <ligand>
        <name>ATP</name>
        <dbReference type="ChEBI" id="CHEBI:30616"/>
    </ligand>
</feature>
<organism evidence="4 5">
    <name type="scientific">Microcella frigidaquae</name>
    <dbReference type="NCBI Taxonomy" id="424758"/>
    <lineage>
        <taxon>Bacteria</taxon>
        <taxon>Bacillati</taxon>
        <taxon>Actinomycetota</taxon>
        <taxon>Actinomycetes</taxon>
        <taxon>Micrococcales</taxon>
        <taxon>Microbacteriaceae</taxon>
        <taxon>Microcella</taxon>
    </lineage>
</organism>
<evidence type="ECO:0000313" key="4">
    <source>
        <dbReference type="EMBL" id="MBB5617130.1"/>
    </source>
</evidence>
<dbReference type="InterPro" id="IPR036597">
    <property type="entry name" value="Fido-like_dom_sf"/>
</dbReference>
<evidence type="ECO:0000256" key="2">
    <source>
        <dbReference type="PIRSR" id="PIRSR640198-2"/>
    </source>
</evidence>
<protein>
    <submittedName>
        <fullName evidence="4">Fic family protein</fullName>
    </submittedName>
</protein>
<comment type="caution">
    <text evidence="4">The sequence shown here is derived from an EMBL/GenBank/DDBJ whole genome shotgun (WGS) entry which is preliminary data.</text>
</comment>
<keyword evidence="5" id="KW-1185">Reference proteome</keyword>
<dbReference type="PANTHER" id="PTHR13504:SF38">
    <property type="entry name" value="FIDO DOMAIN-CONTAINING PROTEIN"/>
    <property type="match status" value="1"/>
</dbReference>
<dbReference type="PROSITE" id="PS51459">
    <property type="entry name" value="FIDO"/>
    <property type="match status" value="1"/>
</dbReference>
<dbReference type="GO" id="GO:0005524">
    <property type="term" value="F:ATP binding"/>
    <property type="evidence" value="ECO:0007669"/>
    <property type="project" value="UniProtKB-KW"/>
</dbReference>
<dbReference type="InterPro" id="IPR003812">
    <property type="entry name" value="Fido"/>
</dbReference>
<keyword evidence="2" id="KW-0067">ATP-binding</keyword>
<dbReference type="PANTHER" id="PTHR13504">
    <property type="entry name" value="FIDO DOMAIN-CONTAINING PROTEIN DDB_G0283145"/>
    <property type="match status" value="1"/>
</dbReference>
<reference evidence="4 5" key="1">
    <citation type="submission" date="2020-08" db="EMBL/GenBank/DDBJ databases">
        <title>Sequencing the genomes of 1000 actinobacteria strains.</title>
        <authorList>
            <person name="Klenk H.-P."/>
        </authorList>
    </citation>
    <scope>NUCLEOTIDE SEQUENCE [LARGE SCALE GENOMIC DNA]</scope>
    <source>
        <strain evidence="4 5">DSM 23889</strain>
    </source>
</reference>
<feature type="domain" description="Fido" evidence="3">
    <location>
        <begin position="132"/>
        <end position="266"/>
    </location>
</feature>
<dbReference type="SUPFAM" id="SSF140931">
    <property type="entry name" value="Fic-like"/>
    <property type="match status" value="1"/>
</dbReference>
<feature type="binding site" evidence="2">
    <location>
        <begin position="244"/>
        <end position="245"/>
    </location>
    <ligand>
        <name>ATP</name>
        <dbReference type="ChEBI" id="CHEBI:30616"/>
    </ligand>
</feature>